<dbReference type="InterPro" id="IPR010295">
    <property type="entry name" value="DUF898"/>
</dbReference>
<keyword evidence="3" id="KW-1185">Reference proteome</keyword>
<dbReference type="EMBL" id="VOPW01000001">
    <property type="protein sequence ID" value="TXC67569.1"/>
    <property type="molecule type" value="Genomic_DNA"/>
</dbReference>
<proteinExistence type="predicted"/>
<keyword evidence="1" id="KW-0472">Membrane</keyword>
<evidence type="ECO:0000313" key="2">
    <source>
        <dbReference type="EMBL" id="TXC67569.1"/>
    </source>
</evidence>
<gene>
    <name evidence="2" type="ORF">FSC37_19080</name>
</gene>
<feature type="transmembrane region" description="Helical" evidence="1">
    <location>
        <begin position="44"/>
        <end position="60"/>
    </location>
</feature>
<name>A0A5C6U443_9BURK</name>
<evidence type="ECO:0000256" key="1">
    <source>
        <dbReference type="SAM" id="Phobius"/>
    </source>
</evidence>
<accession>A0A5C6U443</accession>
<reference evidence="2 3" key="1">
    <citation type="submission" date="2019-08" db="EMBL/GenBank/DDBJ databases">
        <authorList>
            <person name="Khan S.A."/>
            <person name="Jeon C.O."/>
            <person name="Jeong S.E."/>
        </authorList>
    </citation>
    <scope>NUCLEOTIDE SEQUENCE [LARGE SCALE GENOMIC DNA]</scope>
    <source>
        <strain evidence="3">IMCC1728</strain>
    </source>
</reference>
<feature type="transmembrane region" description="Helical" evidence="1">
    <location>
        <begin position="66"/>
        <end position="83"/>
    </location>
</feature>
<keyword evidence="1" id="KW-0812">Transmembrane</keyword>
<protein>
    <submittedName>
        <fullName evidence="2">DUF898 domain-containing protein</fullName>
    </submittedName>
</protein>
<dbReference type="Proteomes" id="UP000321832">
    <property type="component" value="Unassembled WGS sequence"/>
</dbReference>
<organism evidence="2 3">
    <name type="scientific">Piscinibacter aquaticus</name>
    <dbReference type="NCBI Taxonomy" id="392597"/>
    <lineage>
        <taxon>Bacteria</taxon>
        <taxon>Pseudomonadati</taxon>
        <taxon>Pseudomonadota</taxon>
        <taxon>Betaproteobacteria</taxon>
        <taxon>Burkholderiales</taxon>
        <taxon>Sphaerotilaceae</taxon>
        <taxon>Piscinibacter</taxon>
    </lineage>
</organism>
<evidence type="ECO:0000313" key="3">
    <source>
        <dbReference type="Proteomes" id="UP000321832"/>
    </source>
</evidence>
<dbReference type="AlphaFoldDB" id="A0A5C6U443"/>
<comment type="caution">
    <text evidence="2">The sequence shown here is derived from an EMBL/GenBank/DDBJ whole genome shotgun (WGS) entry which is preliminary data.</text>
</comment>
<sequence length="121" mass="13588">MLLTLLTLGLYYPWAKVRRLRYFHGNTLVGENPFGFHADPRKMLRGYLLVALLLVLYSAAGHFSPTAGFIAFVILAAVWPALLKSSMQFRTANTSWRGLRFRFRGTLRGAYGAGCRSSCRA</sequence>
<dbReference type="Pfam" id="PF05987">
    <property type="entry name" value="DUF898"/>
    <property type="match status" value="1"/>
</dbReference>
<keyword evidence="1" id="KW-1133">Transmembrane helix</keyword>